<keyword evidence="1" id="KW-0732">Signal</keyword>
<dbReference type="Proteomes" id="UP001268819">
    <property type="component" value="Unassembled WGS sequence"/>
</dbReference>
<reference evidence="2 3" key="1">
    <citation type="submission" date="2023-07" db="EMBL/GenBank/DDBJ databases">
        <title>Sequencing the genomes of 1000 actinobacteria strains.</title>
        <authorList>
            <person name="Klenk H.-P."/>
        </authorList>
    </citation>
    <scope>NUCLEOTIDE SEQUENCE [LARGE SCALE GENOMIC DNA]</scope>
    <source>
        <strain evidence="2 3">DSM 43749</strain>
    </source>
</reference>
<dbReference type="RefSeq" id="WP_310306921.1">
    <property type="nucleotide sequence ID" value="NZ_BAAAXB010000001.1"/>
</dbReference>
<accession>A0ABU1PTG2</accession>
<keyword evidence="3" id="KW-1185">Reference proteome</keyword>
<dbReference type="Pfam" id="PF19410">
    <property type="entry name" value="DUF5980"/>
    <property type="match status" value="1"/>
</dbReference>
<dbReference type="InterPro" id="IPR046023">
    <property type="entry name" value="DUF5980"/>
</dbReference>
<protein>
    <recommendedName>
        <fullName evidence="4">Ig-like domain-containing protein</fullName>
    </recommendedName>
</protein>
<name>A0ABU1PTG2_9PSEU</name>
<proteinExistence type="predicted"/>
<gene>
    <name evidence="2" type="ORF">J2S66_002324</name>
</gene>
<evidence type="ECO:0008006" key="4">
    <source>
        <dbReference type="Google" id="ProtNLM"/>
    </source>
</evidence>
<feature type="chain" id="PRO_5045920328" description="Ig-like domain-containing protein" evidence="1">
    <location>
        <begin position="22"/>
        <end position="138"/>
    </location>
</feature>
<evidence type="ECO:0000313" key="3">
    <source>
        <dbReference type="Proteomes" id="UP001268819"/>
    </source>
</evidence>
<evidence type="ECO:0000313" key="2">
    <source>
        <dbReference type="EMBL" id="MDR6593940.1"/>
    </source>
</evidence>
<evidence type="ECO:0000256" key="1">
    <source>
        <dbReference type="SAM" id="SignalP"/>
    </source>
</evidence>
<dbReference type="EMBL" id="JAVDSG010000001">
    <property type="protein sequence ID" value="MDR6593940.1"/>
    <property type="molecule type" value="Genomic_DNA"/>
</dbReference>
<comment type="caution">
    <text evidence="2">The sequence shown here is derived from an EMBL/GenBank/DDBJ whole genome shotgun (WGS) entry which is preliminary data.</text>
</comment>
<feature type="signal peptide" evidence="1">
    <location>
        <begin position="1"/>
        <end position="21"/>
    </location>
</feature>
<sequence>MKSVHRAAGLVLGLVSTLAGASQAAAAPSTGTTWTLRDIGTQQTCVTSDFGHPGQYFLVPVHGTWTRQLTAEVRDLPPGSRSGTTPIAPGSDYDNGIVAGVHTPLAPAPVGVYAAYLWVSDGVDTRTAPITITVRERC</sequence>
<organism evidence="2 3">
    <name type="scientific">Saccharothrix longispora</name>
    <dbReference type="NCBI Taxonomy" id="33920"/>
    <lineage>
        <taxon>Bacteria</taxon>
        <taxon>Bacillati</taxon>
        <taxon>Actinomycetota</taxon>
        <taxon>Actinomycetes</taxon>
        <taxon>Pseudonocardiales</taxon>
        <taxon>Pseudonocardiaceae</taxon>
        <taxon>Saccharothrix</taxon>
    </lineage>
</organism>